<gene>
    <name evidence="13" type="ORF">CPUR_06209</name>
</gene>
<dbReference type="PANTHER" id="PTHR37171:SF1">
    <property type="entry name" value="SERINE_THREONINE-PROTEIN KINASE YRZF-RELATED"/>
    <property type="match status" value="1"/>
</dbReference>
<dbReference type="STRING" id="1111077.M1WH35"/>
<dbReference type="GO" id="GO:0004674">
    <property type="term" value="F:protein serine/threonine kinase activity"/>
    <property type="evidence" value="ECO:0007669"/>
    <property type="project" value="UniProtKB-EC"/>
</dbReference>
<dbReference type="AlphaFoldDB" id="M1WH35"/>
<comment type="catalytic activity">
    <reaction evidence="8">
        <text>L-threonyl-[protein] + ATP = O-phospho-L-threonyl-[protein] + ADP + H(+)</text>
        <dbReference type="Rhea" id="RHEA:46608"/>
        <dbReference type="Rhea" id="RHEA-COMP:11060"/>
        <dbReference type="Rhea" id="RHEA-COMP:11605"/>
        <dbReference type="ChEBI" id="CHEBI:15378"/>
        <dbReference type="ChEBI" id="CHEBI:30013"/>
        <dbReference type="ChEBI" id="CHEBI:30616"/>
        <dbReference type="ChEBI" id="CHEBI:61977"/>
        <dbReference type="ChEBI" id="CHEBI:456216"/>
        <dbReference type="EC" id="2.7.11.1"/>
    </reaction>
</comment>
<feature type="region of interest" description="Disordered" evidence="11">
    <location>
        <begin position="400"/>
        <end position="437"/>
    </location>
</feature>
<comment type="caution">
    <text evidence="13">The sequence shown here is derived from an EMBL/GenBank/DDBJ whole genome shotgun (WGS) entry which is preliminary data.</text>
</comment>
<dbReference type="PROSITE" id="PS00109">
    <property type="entry name" value="PROTEIN_KINASE_TYR"/>
    <property type="match status" value="1"/>
</dbReference>
<dbReference type="Proteomes" id="UP000016801">
    <property type="component" value="Unassembled WGS sequence"/>
</dbReference>
<dbReference type="GO" id="GO:0005524">
    <property type="term" value="F:ATP binding"/>
    <property type="evidence" value="ECO:0007669"/>
    <property type="project" value="InterPro"/>
</dbReference>
<dbReference type="EC" id="2.7.11.1" evidence="3"/>
<protein>
    <recommendedName>
        <fullName evidence="5">EKC/KEOPS complex subunit BUD32</fullName>
        <ecNumber evidence="3">2.7.11.1</ecNumber>
    </recommendedName>
    <alternativeName>
        <fullName evidence="6 7">Atypical Serine/threonine protein kinase BUD32</fullName>
    </alternativeName>
    <alternativeName>
        <fullName evidence="4">EKC/KEOPS complex subunit bud32</fullName>
    </alternativeName>
</protein>
<keyword evidence="14" id="KW-1185">Reference proteome</keyword>
<dbReference type="InterPro" id="IPR000719">
    <property type="entry name" value="Prot_kinase_dom"/>
</dbReference>
<dbReference type="SUPFAM" id="SSF56112">
    <property type="entry name" value="Protein kinase-like (PK-like)"/>
    <property type="match status" value="1"/>
</dbReference>
<proteinExistence type="predicted"/>
<evidence type="ECO:0000256" key="1">
    <source>
        <dbReference type="ARBA" id="ARBA00003747"/>
    </source>
</evidence>
<evidence type="ECO:0000313" key="13">
    <source>
        <dbReference type="EMBL" id="CCE32349.1"/>
    </source>
</evidence>
<organism evidence="13 14">
    <name type="scientific">Claviceps purpurea (strain 20.1)</name>
    <name type="common">Ergot fungus</name>
    <name type="synonym">Sphacelia segetum</name>
    <dbReference type="NCBI Taxonomy" id="1111077"/>
    <lineage>
        <taxon>Eukaryota</taxon>
        <taxon>Fungi</taxon>
        <taxon>Dikarya</taxon>
        <taxon>Ascomycota</taxon>
        <taxon>Pezizomycotina</taxon>
        <taxon>Sordariomycetes</taxon>
        <taxon>Hypocreomycetidae</taxon>
        <taxon>Hypocreales</taxon>
        <taxon>Clavicipitaceae</taxon>
        <taxon>Claviceps</taxon>
    </lineage>
</organism>
<evidence type="ECO:0000256" key="11">
    <source>
        <dbReference type="SAM" id="MobiDB-lite"/>
    </source>
</evidence>
<dbReference type="PANTHER" id="PTHR37171">
    <property type="entry name" value="SERINE/THREONINE-PROTEIN KINASE YRZF-RELATED"/>
    <property type="match status" value="1"/>
</dbReference>
<evidence type="ECO:0000256" key="9">
    <source>
        <dbReference type="ARBA" id="ARBA00048679"/>
    </source>
</evidence>
<evidence type="ECO:0000256" key="6">
    <source>
        <dbReference type="ARBA" id="ARBA00030980"/>
    </source>
</evidence>
<feature type="compositionally biased region" description="Polar residues" evidence="11">
    <location>
        <begin position="407"/>
        <end position="422"/>
    </location>
</feature>
<evidence type="ECO:0000313" key="14">
    <source>
        <dbReference type="Proteomes" id="UP000016801"/>
    </source>
</evidence>
<evidence type="ECO:0000256" key="7">
    <source>
        <dbReference type="ARBA" id="ARBA00033194"/>
    </source>
</evidence>
<dbReference type="InterPro" id="IPR052396">
    <property type="entry name" value="Meiotic_Drive_Suppr_Kinase"/>
</dbReference>
<dbReference type="OrthoDB" id="411394at2759"/>
<sequence>MHETEANERHQSLKVVLQQIQELKQQIQERDQQIQERHQQLQEKDRQLRERDQQIQDYYRSQQSTTFCENIEGCHDTLCYALPIQPNGQLEKNESTTSTYATACPVEFREWVGFVDEQKLLFDEICDAFPPEHRAFDPPCFQEYLRKDFNRIGQDVERSVHHNIERPVMMILESLQSLDGIDKGLRFGGNLMFDRSYHNTSMTPDEFVDGGIAASEPDITSCDHGRSGPDRLCVLSNPELTRASSTLLFVCELENHDRLPIERLREALQPATELGQASQSTALNAKVKNGVAQSYDYLMESSTGLGILVTVQALVFLRVDRDNPGTLLYHIAAPAEDVAQAMASDAARGISEATSKRNSLFLSAVGQYLAFTLMAMRHPRLPGQEARLKFIKRLPWKGRGHEDKNGASDSSGYCTDDSNIRGQSEKNTKSKQLSGGRKHRAQDWPYCSQRCLLGLVRGDDLDWTCPNVTLHCQGKASEAGRIHKRHSISHSEWLSLLRDQFEQSLDVGITYEGVFGARGGFFKVTLLAYGYTFVSKGAVSAHVKHLQHEADMYKQLEPMQGAHVPVFLGAIDLRTMRKNFWVDFGVHVVHMMFLSWGGHHIEQDKMARFEIPRSRLIEQAEQAIESVHGRGVLHGDVRWENVLFNPETSDVMVIDFERAGLLDKSRSAGQDAGVSKTPRMTIEQLRRDERDLVVLAVQERLRT</sequence>
<comment type="subunit">
    <text evidence="2">Component of the EKC/KEOPS complex composed of at least BUD32, CGI121, GON7, KAE1 and PCC1; the whole complex dimerizes.</text>
</comment>
<evidence type="ECO:0000256" key="5">
    <source>
        <dbReference type="ARBA" id="ARBA00019973"/>
    </source>
</evidence>
<dbReference type="InterPro" id="IPR011009">
    <property type="entry name" value="Kinase-like_dom_sf"/>
</dbReference>
<feature type="coiled-coil region" evidence="10">
    <location>
        <begin position="10"/>
        <end position="51"/>
    </location>
</feature>
<evidence type="ECO:0000259" key="12">
    <source>
        <dbReference type="PROSITE" id="PS50011"/>
    </source>
</evidence>
<dbReference type="Gene3D" id="1.10.510.10">
    <property type="entry name" value="Transferase(Phosphotransferase) domain 1"/>
    <property type="match status" value="1"/>
</dbReference>
<evidence type="ECO:0000256" key="3">
    <source>
        <dbReference type="ARBA" id="ARBA00012513"/>
    </source>
</evidence>
<dbReference type="PROSITE" id="PS50011">
    <property type="entry name" value="PROTEIN_KINASE_DOM"/>
    <property type="match status" value="1"/>
</dbReference>
<reference evidence="13 14" key="1">
    <citation type="journal article" date="2013" name="PLoS Genet.">
        <title>Plant-symbiotic fungi as chemical engineers: Multi-genome analysis of the Clavicipitaceae reveals dynamics of alkaloid loci.</title>
        <authorList>
            <person name="Schardl C.L."/>
            <person name="Young C.A."/>
            <person name="Hesse U."/>
            <person name="Amyotte S.G."/>
            <person name="Andreeva K."/>
            <person name="Calie P.J."/>
            <person name="Fleetwood D.J."/>
            <person name="Haws D.C."/>
            <person name="Moore N."/>
            <person name="Oeser B."/>
            <person name="Panaccione D.G."/>
            <person name="Schweri K.K."/>
            <person name="Voisey C.R."/>
            <person name="Farman M.L."/>
            <person name="Jaromczyk J.W."/>
            <person name="Roe B.A."/>
            <person name="O'Sullivan D.M."/>
            <person name="Scott B."/>
            <person name="Tudzynski P."/>
            <person name="An Z."/>
            <person name="Arnaoudova E.G."/>
            <person name="Bullock C.T."/>
            <person name="Charlton N.D."/>
            <person name="Chen L."/>
            <person name="Cox M."/>
            <person name="Dinkins R.D."/>
            <person name="Florea S."/>
            <person name="Glenn A.E."/>
            <person name="Gordon A."/>
            <person name="Gueldener U."/>
            <person name="Harris D.R."/>
            <person name="Hollin W."/>
            <person name="Jaromczyk J."/>
            <person name="Johnson R.D."/>
            <person name="Khan A.K."/>
            <person name="Leistner E."/>
            <person name="Leuchtmann A."/>
            <person name="Li C."/>
            <person name="Liu J."/>
            <person name="Liu J."/>
            <person name="Liu M."/>
            <person name="Mace W."/>
            <person name="Machado C."/>
            <person name="Nagabhyru P."/>
            <person name="Pan J."/>
            <person name="Schmid J."/>
            <person name="Sugawara K."/>
            <person name="Steiner U."/>
            <person name="Takach J.E."/>
            <person name="Tanaka E."/>
            <person name="Webb J.S."/>
            <person name="Wilson E.V."/>
            <person name="Wiseman J.L."/>
            <person name="Yoshida R."/>
            <person name="Zeng Z."/>
        </authorList>
    </citation>
    <scope>NUCLEOTIDE SEQUENCE [LARGE SCALE GENOMIC DNA]</scope>
    <source>
        <strain evidence="13 14">20.1</strain>
    </source>
</reference>
<evidence type="ECO:0000256" key="4">
    <source>
        <dbReference type="ARBA" id="ARBA00013948"/>
    </source>
</evidence>
<evidence type="ECO:0000256" key="2">
    <source>
        <dbReference type="ARBA" id="ARBA00011534"/>
    </source>
</evidence>
<evidence type="ECO:0000256" key="8">
    <source>
        <dbReference type="ARBA" id="ARBA00047899"/>
    </source>
</evidence>
<dbReference type="InterPro" id="IPR008266">
    <property type="entry name" value="Tyr_kinase_AS"/>
</dbReference>
<evidence type="ECO:0000256" key="10">
    <source>
        <dbReference type="SAM" id="Coils"/>
    </source>
</evidence>
<comment type="function">
    <text evidence="1">Component of the EKC/KEOPS complex that is required for the formation of a threonylcarbamoyl group on adenosine at position 37 (t(6)A37) in tRNAs that read codons beginning with adenine. The complex is probably involved in the transfer of the threonylcarbamoyl moiety of threonylcarbamoyl-AMP (TC-AMP) to the N6 group of A37. BUD32 has ATPase activity in the context of the EKC/KEOPS complex and likely plays a supporting role to the catalytic subunit KAE1. The EKC/KEOPS complex also promotes both telomere uncapping and telomere elongation. The complex is required for efficient recruitment of transcriptional coactivators.</text>
</comment>
<dbReference type="EMBL" id="CAGA01000040">
    <property type="protein sequence ID" value="CCE32349.1"/>
    <property type="molecule type" value="Genomic_DNA"/>
</dbReference>
<dbReference type="PhylomeDB" id="M1WH35"/>
<comment type="catalytic activity">
    <reaction evidence="9">
        <text>L-seryl-[protein] + ATP = O-phospho-L-seryl-[protein] + ADP + H(+)</text>
        <dbReference type="Rhea" id="RHEA:17989"/>
        <dbReference type="Rhea" id="RHEA-COMP:9863"/>
        <dbReference type="Rhea" id="RHEA-COMP:11604"/>
        <dbReference type="ChEBI" id="CHEBI:15378"/>
        <dbReference type="ChEBI" id="CHEBI:29999"/>
        <dbReference type="ChEBI" id="CHEBI:30616"/>
        <dbReference type="ChEBI" id="CHEBI:83421"/>
        <dbReference type="ChEBI" id="CHEBI:456216"/>
        <dbReference type="EC" id="2.7.11.1"/>
    </reaction>
</comment>
<keyword evidence="10" id="KW-0175">Coiled coil</keyword>
<dbReference type="VEuPathDB" id="FungiDB:CPUR_06209"/>
<dbReference type="HOGENOM" id="CLU_010672_3_0_1"/>
<accession>M1WH35</accession>
<dbReference type="eggNOG" id="ENOG502SJ0M">
    <property type="taxonomic scope" value="Eukaryota"/>
</dbReference>
<name>M1WH35_CLAP2</name>
<feature type="domain" description="Protein kinase" evidence="12">
    <location>
        <begin position="510"/>
        <end position="703"/>
    </location>
</feature>